<dbReference type="SUPFAM" id="SSF52972">
    <property type="entry name" value="ITPase-like"/>
    <property type="match status" value="1"/>
</dbReference>
<comment type="catalytic activity">
    <reaction evidence="9">
        <text>dITP + H2O = dIMP + diphosphate + H(+)</text>
        <dbReference type="Rhea" id="RHEA:28342"/>
        <dbReference type="ChEBI" id="CHEBI:15377"/>
        <dbReference type="ChEBI" id="CHEBI:15378"/>
        <dbReference type="ChEBI" id="CHEBI:33019"/>
        <dbReference type="ChEBI" id="CHEBI:61194"/>
        <dbReference type="ChEBI" id="CHEBI:61382"/>
        <dbReference type="EC" id="3.6.1.66"/>
    </reaction>
</comment>
<comment type="caution">
    <text evidence="10">The sequence shown here is derived from an EMBL/GenBank/DDBJ whole genome shotgun (WGS) entry which is preliminary data.</text>
</comment>
<dbReference type="PANTHER" id="PTHR11067:SF9">
    <property type="entry name" value="INOSINE TRIPHOSPHATE PYROPHOSPHATASE"/>
    <property type="match status" value="1"/>
</dbReference>
<protein>
    <recommendedName>
        <fullName evidence="9">Inosine triphosphate pyrophosphatase</fullName>
        <shortName evidence="9">ITPase</shortName>
        <shortName evidence="9">Inosine triphosphatase</shortName>
        <ecNumber evidence="9">3.6.1.66</ecNumber>
    </recommendedName>
    <alternativeName>
        <fullName evidence="9">Non-canonical purine NTP pyrophosphatase</fullName>
    </alternativeName>
    <alternativeName>
        <fullName evidence="9">Non-standard purine NTP pyrophosphatase</fullName>
    </alternativeName>
    <alternativeName>
        <fullName evidence="9">Nucleoside-triphosphate diphosphatase</fullName>
    </alternativeName>
    <alternativeName>
        <fullName evidence="9">Nucleoside-triphosphate pyrophosphatase</fullName>
        <shortName evidence="9">NTPase</shortName>
    </alternativeName>
    <alternativeName>
        <fullName evidence="9">XTP/dITP diphosphatase</fullName>
    </alternativeName>
</protein>
<evidence type="ECO:0000256" key="7">
    <source>
        <dbReference type="ARBA" id="ARBA00022842"/>
    </source>
</evidence>
<keyword evidence="5 9" id="KW-0547">Nucleotide-binding</keyword>
<feature type="binding site" evidence="9">
    <location>
        <position position="404"/>
    </location>
    <ligand>
        <name>ITP</name>
        <dbReference type="ChEBI" id="CHEBI:61402"/>
    </ligand>
</feature>
<dbReference type="Pfam" id="PF01725">
    <property type="entry name" value="Ham1p_like"/>
    <property type="match status" value="1"/>
</dbReference>
<evidence type="ECO:0000256" key="4">
    <source>
        <dbReference type="ARBA" id="ARBA00022723"/>
    </source>
</evidence>
<dbReference type="HAMAP" id="MF_03148">
    <property type="entry name" value="HAM1_NTPase"/>
    <property type="match status" value="1"/>
</dbReference>
<keyword evidence="6 9" id="KW-0378">Hydrolase</keyword>
<dbReference type="InterPro" id="IPR002637">
    <property type="entry name" value="RdgB/HAM1"/>
</dbReference>
<keyword evidence="11" id="KW-1185">Reference proteome</keyword>
<keyword evidence="3" id="KW-0808">Transferase</keyword>
<evidence type="ECO:0000256" key="5">
    <source>
        <dbReference type="ARBA" id="ARBA00022741"/>
    </source>
</evidence>
<evidence type="ECO:0000256" key="3">
    <source>
        <dbReference type="ARBA" id="ARBA00022679"/>
    </source>
</evidence>
<dbReference type="Gene3D" id="3.40.1180.10">
    <property type="entry name" value="Decaprenyl diphosphate synthase-like"/>
    <property type="match status" value="2"/>
</dbReference>
<dbReference type="EMBL" id="BRYB01001637">
    <property type="protein sequence ID" value="GMI30133.1"/>
    <property type="molecule type" value="Genomic_DNA"/>
</dbReference>
<comment type="function">
    <text evidence="9">Pyrophosphatase that hydrolyzes non-canonical purine nucleotides such as inosine triphosphate (ITP), deoxyinosine triphosphate (dITP) or xanthosine 5'-triphosphate (XTP) to their respective monophosphate derivatives. The enzyme does not distinguish between the deoxy- and ribose forms. Probably excludes non-canonical purines from RNA and DNA precursor pools, thus preventing their incorporation into RNA and DNA and avoiding chromosomal lesions.</text>
</comment>
<feature type="binding site" evidence="9">
    <location>
        <begin position="409"/>
        <end position="410"/>
    </location>
    <ligand>
        <name>ITP</name>
        <dbReference type="ChEBI" id="CHEBI:61402"/>
    </ligand>
</feature>
<dbReference type="Pfam" id="PF01255">
    <property type="entry name" value="Prenyltransf"/>
    <property type="match status" value="1"/>
</dbReference>
<sequence>MHLGLIPDGNSRHLLLHPSAAPYAPGVSAAELMLSHCSSLPVVESVSFFALSRDNALKRPGKLTGAATRAVLEACLRSLGEPLARPLALRFLGDLPLLDRTVAFPDLLSKSPLLDEHCAPRNITSVSDLCASLSTLSSPPPSSPSLPPLHILPHDLDLIIRPGHTRRLSSFCLYESAYAELRFPECLWPDFTPEMLDAVLEEFRGTERRFGGLGEEPKTGGEGKLERGEKPVAFVTGNKGKLEEVRSLLSDGVPGLVLTSLDADLPELQGDPAEIVREKCLAALGRAGGSPVIVEDTSLCFNALGGMPGPYVKWFLEAVGHAGLNKMLDGFEDRSAYARTVVGYCAGGADREVHVFEGRTDGCIVQPRGGGEGGGFGWDPVFECAEGDDRTIGVTYAEMDKVDKNRVSHRARAFGKLKVFLAGTRN</sequence>
<feature type="binding site" evidence="9">
    <location>
        <begin position="236"/>
        <end position="241"/>
    </location>
    <ligand>
        <name>ITP</name>
        <dbReference type="ChEBI" id="CHEBI:61402"/>
    </ligand>
</feature>
<evidence type="ECO:0000256" key="2">
    <source>
        <dbReference type="ARBA" id="ARBA00022490"/>
    </source>
</evidence>
<feature type="binding site" evidence="9">
    <location>
        <begin position="296"/>
        <end position="297"/>
    </location>
    <ligand>
        <name>ITP</name>
        <dbReference type="ChEBI" id="CHEBI:61402"/>
    </ligand>
</feature>
<feature type="binding site" evidence="9">
    <location>
        <position position="267"/>
    </location>
    <ligand>
        <name>Mg(2+)</name>
        <dbReference type="ChEBI" id="CHEBI:18420"/>
    </ligand>
</feature>
<dbReference type="Proteomes" id="UP001165060">
    <property type="component" value="Unassembled WGS sequence"/>
</dbReference>
<comment type="subunit">
    <text evidence="9">Homodimer.</text>
</comment>
<dbReference type="InterPro" id="IPR036424">
    <property type="entry name" value="UPP_synth-like_sf"/>
</dbReference>
<dbReference type="InterPro" id="IPR027502">
    <property type="entry name" value="ITPase"/>
</dbReference>
<keyword evidence="8 9" id="KW-0546">Nucleotide metabolism</keyword>
<dbReference type="InterPro" id="IPR001441">
    <property type="entry name" value="UPP_synth-like"/>
</dbReference>
<accession>A0ABQ6MQN5</accession>
<feature type="binding site" evidence="9">
    <location>
        <begin position="376"/>
        <end position="379"/>
    </location>
    <ligand>
        <name>ITP</name>
        <dbReference type="ChEBI" id="CHEBI:61402"/>
    </ligand>
</feature>
<comment type="cofactor">
    <cofactor evidence="9">
        <name>Mg(2+)</name>
        <dbReference type="ChEBI" id="CHEBI:18420"/>
    </cofactor>
    <cofactor evidence="9">
        <name>Mn(2+)</name>
        <dbReference type="ChEBI" id="CHEBI:29035"/>
    </cofactor>
    <text evidence="9">Binds 1 divalent metal cation per subunit; can use either Mg(2+) or Mn(2+).</text>
</comment>
<keyword evidence="9" id="KW-0464">Manganese</keyword>
<evidence type="ECO:0000256" key="1">
    <source>
        <dbReference type="ARBA" id="ARBA00008023"/>
    </source>
</evidence>
<evidence type="ECO:0000313" key="10">
    <source>
        <dbReference type="EMBL" id="GMI30133.1"/>
    </source>
</evidence>
<gene>
    <name evidence="10" type="ORF">TeGR_g12740</name>
</gene>
<dbReference type="PANTHER" id="PTHR11067">
    <property type="entry name" value="INOSINE TRIPHOSPHATE PYROPHOSPHATASE/HAM1 PROTEIN"/>
    <property type="match status" value="1"/>
</dbReference>
<organism evidence="10 11">
    <name type="scientific">Tetraparma gracilis</name>
    <dbReference type="NCBI Taxonomy" id="2962635"/>
    <lineage>
        <taxon>Eukaryota</taxon>
        <taxon>Sar</taxon>
        <taxon>Stramenopiles</taxon>
        <taxon>Ochrophyta</taxon>
        <taxon>Bolidophyceae</taxon>
        <taxon>Parmales</taxon>
        <taxon>Triparmaceae</taxon>
        <taxon>Tetraparma</taxon>
    </lineage>
</organism>
<feature type="binding site" evidence="9">
    <location>
        <position position="279"/>
    </location>
    <ligand>
        <name>ITP</name>
        <dbReference type="ChEBI" id="CHEBI:61402"/>
    </ligand>
</feature>
<comment type="similarity">
    <text evidence="1 9">Belongs to the HAM1 NTPase family.</text>
</comment>
<keyword evidence="4 9" id="KW-0479">Metal-binding</keyword>
<dbReference type="EC" id="3.6.1.66" evidence="9"/>
<evidence type="ECO:0000256" key="6">
    <source>
        <dbReference type="ARBA" id="ARBA00022801"/>
    </source>
</evidence>
<reference evidence="10 11" key="1">
    <citation type="journal article" date="2023" name="Commun. Biol.">
        <title>Genome analysis of Parmales, the sister group of diatoms, reveals the evolutionary specialization of diatoms from phago-mixotrophs to photoautotrophs.</title>
        <authorList>
            <person name="Ban H."/>
            <person name="Sato S."/>
            <person name="Yoshikawa S."/>
            <person name="Yamada K."/>
            <person name="Nakamura Y."/>
            <person name="Ichinomiya M."/>
            <person name="Sato N."/>
            <person name="Blanc-Mathieu R."/>
            <person name="Endo H."/>
            <person name="Kuwata A."/>
            <person name="Ogata H."/>
        </authorList>
    </citation>
    <scope>NUCLEOTIDE SEQUENCE [LARGE SCALE GENOMIC DNA]</scope>
</reference>
<dbReference type="Gene3D" id="3.90.950.10">
    <property type="match status" value="1"/>
</dbReference>
<evidence type="ECO:0000256" key="9">
    <source>
        <dbReference type="HAMAP-Rule" id="MF_03148"/>
    </source>
</evidence>
<dbReference type="CDD" id="cd00515">
    <property type="entry name" value="HAM1"/>
    <property type="match status" value="1"/>
</dbReference>
<comment type="catalytic activity">
    <reaction evidence="9">
        <text>XTP + H2O = XMP + diphosphate + H(+)</text>
        <dbReference type="Rhea" id="RHEA:28610"/>
        <dbReference type="ChEBI" id="CHEBI:15377"/>
        <dbReference type="ChEBI" id="CHEBI:15378"/>
        <dbReference type="ChEBI" id="CHEBI:33019"/>
        <dbReference type="ChEBI" id="CHEBI:57464"/>
        <dbReference type="ChEBI" id="CHEBI:61314"/>
        <dbReference type="EC" id="3.6.1.66"/>
    </reaction>
</comment>
<feature type="binding site" evidence="9">
    <location>
        <position position="296"/>
    </location>
    <ligand>
        <name>Mg(2+)</name>
        <dbReference type="ChEBI" id="CHEBI:18420"/>
    </ligand>
</feature>
<keyword evidence="7 9" id="KW-0460">Magnesium</keyword>
<evidence type="ECO:0000313" key="11">
    <source>
        <dbReference type="Proteomes" id="UP001165060"/>
    </source>
</evidence>
<dbReference type="SUPFAM" id="SSF64005">
    <property type="entry name" value="Undecaprenyl diphosphate synthase"/>
    <property type="match status" value="1"/>
</dbReference>
<dbReference type="InterPro" id="IPR029001">
    <property type="entry name" value="ITPase-like_fam"/>
</dbReference>
<name>A0ABQ6MQN5_9STRA</name>
<proteinExistence type="inferred from homology"/>
<keyword evidence="2 9" id="KW-0963">Cytoplasm</keyword>
<evidence type="ECO:0000256" key="8">
    <source>
        <dbReference type="ARBA" id="ARBA00023080"/>
    </source>
</evidence>
<comment type="catalytic activity">
    <reaction evidence="9">
        <text>ITP + H2O = IMP + diphosphate + H(+)</text>
        <dbReference type="Rhea" id="RHEA:29399"/>
        <dbReference type="ChEBI" id="CHEBI:15377"/>
        <dbReference type="ChEBI" id="CHEBI:15378"/>
        <dbReference type="ChEBI" id="CHEBI:33019"/>
        <dbReference type="ChEBI" id="CHEBI:58053"/>
        <dbReference type="ChEBI" id="CHEBI:61402"/>
        <dbReference type="EC" id="3.6.1.66"/>
    </reaction>
</comment>
<comment type="subcellular location">
    <subcellularLocation>
        <location evidence="9">Cytoplasm</location>
    </subcellularLocation>
</comment>